<name>A0A6N7PXP4_9BACT</name>
<dbReference type="GO" id="GO:0016706">
    <property type="term" value="F:2-oxoglutarate-dependent dioxygenase activity"/>
    <property type="evidence" value="ECO:0007669"/>
    <property type="project" value="UniProtKB-ARBA"/>
</dbReference>
<organism evidence="1 2">
    <name type="scientific">Polyangium spumosum</name>
    <dbReference type="NCBI Taxonomy" id="889282"/>
    <lineage>
        <taxon>Bacteria</taxon>
        <taxon>Pseudomonadati</taxon>
        <taxon>Myxococcota</taxon>
        <taxon>Polyangia</taxon>
        <taxon>Polyangiales</taxon>
        <taxon>Polyangiaceae</taxon>
        <taxon>Polyangium</taxon>
    </lineage>
</organism>
<dbReference type="GO" id="GO:0005506">
    <property type="term" value="F:iron ion binding"/>
    <property type="evidence" value="ECO:0007669"/>
    <property type="project" value="UniProtKB-ARBA"/>
</dbReference>
<evidence type="ECO:0000313" key="1">
    <source>
        <dbReference type="EMBL" id="MRG95005.1"/>
    </source>
</evidence>
<accession>A0A6N7PXP4</accession>
<dbReference type="SUPFAM" id="SSF51197">
    <property type="entry name" value="Clavaminate synthase-like"/>
    <property type="match status" value="1"/>
</dbReference>
<comment type="caution">
    <text evidence="1">The sequence shown here is derived from an EMBL/GenBank/DDBJ whole genome shotgun (WGS) entry which is preliminary data.</text>
</comment>
<dbReference type="RefSeq" id="WP_153821789.1">
    <property type="nucleotide sequence ID" value="NZ_WJIE01000006.1"/>
</dbReference>
<keyword evidence="1" id="KW-0560">Oxidoreductase</keyword>
<dbReference type="Pfam" id="PF05721">
    <property type="entry name" value="PhyH"/>
    <property type="match status" value="1"/>
</dbReference>
<gene>
    <name evidence="1" type="ORF">GF068_24240</name>
</gene>
<proteinExistence type="predicted"/>
<keyword evidence="2" id="KW-1185">Reference proteome</keyword>
<sequence>MSETGLVPERDISHEEIERYRSDGYLVLRDVVAAAKVTAFRDAVREVVARHAEPRPPAPLRDTYAKAFVQVFNAWTFDPRVRELVFDPGLARLAARLMGVSRLRLFCDEVLYKEPGAGHTPWHQDLSACPFEPNTGITLWIPLCEVSVEMGTMYFARGSHEAGELGPYDISDETDRDLGAFVRERGLECVDTGPMLPGDLSFHDGWIVHGANENRTGQMREVIVLHYFPDGQRVAAPTNPTRERLLGAVAPLLRPGDLAACELWPRVPW</sequence>
<dbReference type="InterPro" id="IPR008775">
    <property type="entry name" value="Phytyl_CoA_dOase-like"/>
</dbReference>
<keyword evidence="1" id="KW-0223">Dioxygenase</keyword>
<dbReference type="AlphaFoldDB" id="A0A6N7PXP4"/>
<dbReference type="Gene3D" id="2.60.120.620">
    <property type="entry name" value="q2cbj1_9rhob like domain"/>
    <property type="match status" value="1"/>
</dbReference>
<dbReference type="Proteomes" id="UP000440224">
    <property type="component" value="Unassembled WGS sequence"/>
</dbReference>
<reference evidence="1 2" key="1">
    <citation type="submission" date="2019-10" db="EMBL/GenBank/DDBJ databases">
        <title>A soil myxobacterium in the family Polyangiaceae.</title>
        <authorList>
            <person name="Li Y."/>
            <person name="Wang J."/>
        </authorList>
    </citation>
    <scope>NUCLEOTIDE SEQUENCE [LARGE SCALE GENOMIC DNA]</scope>
    <source>
        <strain evidence="1 2">DSM 14734</strain>
    </source>
</reference>
<dbReference type="OrthoDB" id="2560571at2"/>
<dbReference type="PANTHER" id="PTHR20883:SF49">
    <property type="entry name" value="PHYTANOYL-COA DIOXYGENASE"/>
    <property type="match status" value="1"/>
</dbReference>
<dbReference type="PANTHER" id="PTHR20883">
    <property type="entry name" value="PHYTANOYL-COA DIOXYGENASE DOMAIN CONTAINING 1"/>
    <property type="match status" value="1"/>
</dbReference>
<protein>
    <submittedName>
        <fullName evidence="1">Phytanoyl-CoA dioxygenase family protein</fullName>
    </submittedName>
</protein>
<evidence type="ECO:0000313" key="2">
    <source>
        <dbReference type="Proteomes" id="UP000440224"/>
    </source>
</evidence>
<dbReference type="EMBL" id="WJIE01000006">
    <property type="protein sequence ID" value="MRG95005.1"/>
    <property type="molecule type" value="Genomic_DNA"/>
</dbReference>